<name>A0A3G2T4D5_9GAMM</name>
<feature type="region of interest" description="Disordered" evidence="1">
    <location>
        <begin position="126"/>
        <end position="145"/>
    </location>
</feature>
<accession>A0A3G2T4D5</accession>
<gene>
    <name evidence="3" type="ORF">CDG68_16425</name>
</gene>
<keyword evidence="2" id="KW-0732">Signal</keyword>
<dbReference type="EMBL" id="CP033133">
    <property type="protein sequence ID" value="AYO55143.1"/>
    <property type="molecule type" value="Genomic_DNA"/>
</dbReference>
<organism evidence="3 4">
    <name type="scientific">Acinetobacter wuhouensis</name>
    <dbReference type="NCBI Taxonomy" id="1879050"/>
    <lineage>
        <taxon>Bacteria</taxon>
        <taxon>Pseudomonadati</taxon>
        <taxon>Pseudomonadota</taxon>
        <taxon>Gammaproteobacteria</taxon>
        <taxon>Moraxellales</taxon>
        <taxon>Moraxellaceae</taxon>
        <taxon>Acinetobacter</taxon>
    </lineage>
</organism>
<evidence type="ECO:0000313" key="4">
    <source>
        <dbReference type="Proteomes" id="UP000279962"/>
    </source>
</evidence>
<evidence type="ECO:0008006" key="5">
    <source>
        <dbReference type="Google" id="ProtNLM"/>
    </source>
</evidence>
<evidence type="ECO:0000256" key="2">
    <source>
        <dbReference type="SAM" id="SignalP"/>
    </source>
</evidence>
<sequence length="145" mass="16950">MKIRIIALGILLIANVNTATYAESKANLDALFSQKNNQDTRFDRYPRYWIGLDKNKEITVTFEEFNAGKVRGSYQLNGKVKRFNTRYYVTKLPYLYKLTIQDSTEANVLLTFWIDLRDQKNLAIDQSEHGKSSQNQQFKLKPMMN</sequence>
<evidence type="ECO:0000256" key="1">
    <source>
        <dbReference type="SAM" id="MobiDB-lite"/>
    </source>
</evidence>
<evidence type="ECO:0000313" key="3">
    <source>
        <dbReference type="EMBL" id="AYO55143.1"/>
    </source>
</evidence>
<dbReference type="Proteomes" id="UP000279962">
    <property type="component" value="Chromosome"/>
</dbReference>
<reference evidence="3 4" key="1">
    <citation type="submission" date="2018-10" db="EMBL/GenBank/DDBJ databases">
        <title>The complete genome of Acinetobacter wuhouensis strain WCHAW010062.</title>
        <authorList>
            <person name="Hu Y."/>
            <person name="Long H."/>
            <person name="Feng Y."/>
            <person name="Zong Z."/>
        </authorList>
    </citation>
    <scope>NUCLEOTIDE SEQUENCE [LARGE SCALE GENOMIC DNA]</scope>
    <source>
        <strain evidence="3 4">WCHAW010062</strain>
    </source>
</reference>
<feature type="chain" id="PRO_5017988248" description="DUF4833 domain-containing protein" evidence="2">
    <location>
        <begin position="22"/>
        <end position="145"/>
    </location>
</feature>
<protein>
    <recommendedName>
        <fullName evidence="5">DUF4833 domain-containing protein</fullName>
    </recommendedName>
</protein>
<feature type="signal peptide" evidence="2">
    <location>
        <begin position="1"/>
        <end position="21"/>
    </location>
</feature>
<proteinExistence type="predicted"/>
<dbReference type="AlphaFoldDB" id="A0A3G2T4D5"/>
<dbReference type="RefSeq" id="WP_087552500.1">
    <property type="nucleotide sequence ID" value="NZ_CP033133.1"/>
</dbReference>